<dbReference type="InterPro" id="IPR036388">
    <property type="entry name" value="WH-like_DNA-bd_sf"/>
</dbReference>
<evidence type="ECO:0000256" key="2">
    <source>
        <dbReference type="ARBA" id="ARBA00023125"/>
    </source>
</evidence>
<dbReference type="PROSITE" id="PS51118">
    <property type="entry name" value="HTH_HXLR"/>
    <property type="match status" value="1"/>
</dbReference>
<dbReference type="PANTHER" id="PTHR33204">
    <property type="entry name" value="TRANSCRIPTIONAL REGULATOR, MARR FAMILY"/>
    <property type="match status" value="1"/>
</dbReference>
<feature type="region of interest" description="Disordered" evidence="4">
    <location>
        <begin position="38"/>
        <end position="89"/>
    </location>
</feature>
<evidence type="ECO:0000259" key="5">
    <source>
        <dbReference type="PROSITE" id="PS51118"/>
    </source>
</evidence>
<keyword evidence="1" id="KW-0805">Transcription regulation</keyword>
<sequence length="318" mass="34836">MRRAGGDRVRGGDGQHPDAEAAALLVLPDHGGELSCHPPAGSTRAVSRAAWQAGGAVRPGPHRVADDGGAPGRDEGGAGRAEHPQQYRRAGWVTDRGLEPEVAAEVGQRHQHRGQRVRVGFTGTADGWRSRLSLVHGFSVPGLAESVKRTYPGGMSTVLDEQVPEAMNWSTENCTISRIMEILGDKWTFHVLRELFVGVRRFEDIRARAGIPRQVLTERLAGLIERGLIRRHPYRLAGQRERSEYRLTTAGLDLYPVLVAMIQWGDQYLPLAAGPPIEPRHRGDCGERVTVTMHCEAGHDPAPRDVAFRPGPGAERRK</sequence>
<proteinExistence type="predicted"/>
<evidence type="ECO:0000313" key="7">
    <source>
        <dbReference type="Proteomes" id="UP001501705"/>
    </source>
</evidence>
<organism evidence="6 7">
    <name type="scientific">Kribbella hippodromi</name>
    <dbReference type="NCBI Taxonomy" id="434347"/>
    <lineage>
        <taxon>Bacteria</taxon>
        <taxon>Bacillati</taxon>
        <taxon>Actinomycetota</taxon>
        <taxon>Actinomycetes</taxon>
        <taxon>Propionibacteriales</taxon>
        <taxon>Kribbellaceae</taxon>
        <taxon>Kribbella</taxon>
    </lineage>
</organism>
<evidence type="ECO:0000313" key="6">
    <source>
        <dbReference type="EMBL" id="GAA1578163.1"/>
    </source>
</evidence>
<dbReference type="Proteomes" id="UP001501705">
    <property type="component" value="Unassembled WGS sequence"/>
</dbReference>
<evidence type="ECO:0000256" key="3">
    <source>
        <dbReference type="ARBA" id="ARBA00023163"/>
    </source>
</evidence>
<gene>
    <name evidence="6" type="ORF">GCM10009804_38400</name>
</gene>
<dbReference type="Pfam" id="PF01638">
    <property type="entry name" value="HxlR"/>
    <property type="match status" value="1"/>
</dbReference>
<dbReference type="Gene3D" id="1.10.10.10">
    <property type="entry name" value="Winged helix-like DNA-binding domain superfamily/Winged helix DNA-binding domain"/>
    <property type="match status" value="1"/>
</dbReference>
<name>A0ABP4PDP2_9ACTN</name>
<dbReference type="InterPro" id="IPR036390">
    <property type="entry name" value="WH_DNA-bd_sf"/>
</dbReference>
<dbReference type="PANTHER" id="PTHR33204:SF18">
    <property type="entry name" value="TRANSCRIPTIONAL REGULATORY PROTEIN"/>
    <property type="match status" value="1"/>
</dbReference>
<protein>
    <recommendedName>
        <fullName evidence="5">HTH hxlR-type domain-containing protein</fullName>
    </recommendedName>
</protein>
<dbReference type="InterPro" id="IPR002577">
    <property type="entry name" value="HTH_HxlR"/>
</dbReference>
<feature type="domain" description="HTH hxlR-type" evidence="5">
    <location>
        <begin position="174"/>
        <end position="273"/>
    </location>
</feature>
<reference evidence="7" key="1">
    <citation type="journal article" date="2019" name="Int. J. Syst. Evol. Microbiol.">
        <title>The Global Catalogue of Microorganisms (GCM) 10K type strain sequencing project: providing services to taxonomists for standard genome sequencing and annotation.</title>
        <authorList>
            <consortium name="The Broad Institute Genomics Platform"/>
            <consortium name="The Broad Institute Genome Sequencing Center for Infectious Disease"/>
            <person name="Wu L."/>
            <person name="Ma J."/>
        </authorList>
    </citation>
    <scope>NUCLEOTIDE SEQUENCE [LARGE SCALE GENOMIC DNA]</scope>
    <source>
        <strain evidence="7">JCM 15572</strain>
    </source>
</reference>
<evidence type="ECO:0000256" key="1">
    <source>
        <dbReference type="ARBA" id="ARBA00023015"/>
    </source>
</evidence>
<dbReference type="SUPFAM" id="SSF46785">
    <property type="entry name" value="Winged helix' DNA-binding domain"/>
    <property type="match status" value="1"/>
</dbReference>
<accession>A0ABP4PDP2</accession>
<evidence type="ECO:0000256" key="4">
    <source>
        <dbReference type="SAM" id="MobiDB-lite"/>
    </source>
</evidence>
<feature type="compositionally biased region" description="Basic and acidic residues" evidence="4">
    <location>
        <begin position="72"/>
        <end position="85"/>
    </location>
</feature>
<keyword evidence="3" id="KW-0804">Transcription</keyword>
<keyword evidence="2" id="KW-0238">DNA-binding</keyword>
<comment type="caution">
    <text evidence="6">The sequence shown here is derived from an EMBL/GenBank/DDBJ whole genome shotgun (WGS) entry which is preliminary data.</text>
</comment>
<dbReference type="EMBL" id="BAAAPH010000011">
    <property type="protein sequence ID" value="GAA1578163.1"/>
    <property type="molecule type" value="Genomic_DNA"/>
</dbReference>
<feature type="region of interest" description="Disordered" evidence="4">
    <location>
        <begin position="299"/>
        <end position="318"/>
    </location>
</feature>
<keyword evidence="7" id="KW-1185">Reference proteome</keyword>